<dbReference type="GO" id="GO:0020037">
    <property type="term" value="F:heme binding"/>
    <property type="evidence" value="ECO:0007669"/>
    <property type="project" value="InterPro"/>
</dbReference>
<dbReference type="InterPro" id="IPR016174">
    <property type="entry name" value="Di-haem_cyt_TM"/>
</dbReference>
<protein>
    <recommendedName>
        <fullName evidence="4 15">Cytochrome b</fullName>
    </recommendedName>
</protein>
<keyword evidence="13 16" id="KW-0472">Membrane</keyword>
<evidence type="ECO:0000256" key="7">
    <source>
        <dbReference type="ARBA" id="ARBA00022660"/>
    </source>
</evidence>
<feature type="binding site" description="covalent" evidence="14">
    <location>
        <position position="542"/>
    </location>
    <ligand>
        <name>heme c</name>
        <dbReference type="ChEBI" id="CHEBI:61717"/>
    </ligand>
</feature>
<evidence type="ECO:0000313" key="21">
    <source>
        <dbReference type="Proteomes" id="UP000273643"/>
    </source>
</evidence>
<feature type="binding site" description="covalent" evidence="14">
    <location>
        <position position="538"/>
    </location>
    <ligand>
        <name>heme c</name>
        <dbReference type="ChEBI" id="CHEBI:61717"/>
    </ligand>
</feature>
<feature type="transmembrane region" description="Helical" evidence="16">
    <location>
        <begin position="248"/>
        <end position="273"/>
    </location>
</feature>
<evidence type="ECO:0000259" key="17">
    <source>
        <dbReference type="PROSITE" id="PS51002"/>
    </source>
</evidence>
<feature type="domain" description="Cytochrome c" evidence="19">
    <location>
        <begin position="525"/>
        <end position="708"/>
    </location>
</feature>
<keyword evidence="8 15" id="KW-0812">Transmembrane</keyword>
<dbReference type="InterPro" id="IPR005797">
    <property type="entry name" value="Cyt_b/b6_N"/>
</dbReference>
<feature type="transmembrane region" description="Helical" evidence="16">
    <location>
        <begin position="36"/>
        <end position="58"/>
    </location>
</feature>
<feature type="domain" description="Cytochrome b/b6 C-terminal region profile" evidence="18">
    <location>
        <begin position="229"/>
        <end position="410"/>
    </location>
</feature>
<dbReference type="InterPro" id="IPR027387">
    <property type="entry name" value="Cytb/b6-like_sf"/>
</dbReference>
<feature type="transmembrane region" description="Helical" evidence="16">
    <location>
        <begin position="121"/>
        <end position="142"/>
    </location>
</feature>
<dbReference type="SUPFAM" id="SSF81342">
    <property type="entry name" value="Transmembrane di-heme cytochromes"/>
    <property type="match status" value="1"/>
</dbReference>
<feature type="transmembrane region" description="Helical" evidence="16">
    <location>
        <begin position="349"/>
        <end position="368"/>
    </location>
</feature>
<evidence type="ECO:0000256" key="4">
    <source>
        <dbReference type="ARBA" id="ARBA00013531"/>
    </source>
</evidence>
<dbReference type="CDD" id="cd00284">
    <property type="entry name" value="Cytochrome_b_N"/>
    <property type="match status" value="1"/>
</dbReference>
<dbReference type="AlphaFoldDB" id="A0A3N1NTQ8"/>
<evidence type="ECO:0000256" key="5">
    <source>
        <dbReference type="ARBA" id="ARBA00022448"/>
    </source>
</evidence>
<feature type="binding site" description="covalent" evidence="14">
    <location>
        <position position="541"/>
    </location>
    <ligand>
        <name>heme c</name>
        <dbReference type="ChEBI" id="CHEBI:61717"/>
    </ligand>
</feature>
<evidence type="ECO:0000256" key="10">
    <source>
        <dbReference type="ARBA" id="ARBA00022982"/>
    </source>
</evidence>
<dbReference type="Gene3D" id="1.10.760.10">
    <property type="entry name" value="Cytochrome c-like domain"/>
    <property type="match status" value="1"/>
</dbReference>
<keyword evidence="21" id="KW-1185">Reference proteome</keyword>
<evidence type="ECO:0000256" key="16">
    <source>
        <dbReference type="SAM" id="Phobius"/>
    </source>
</evidence>
<keyword evidence="9 14" id="KW-0479">Metal-binding</keyword>
<feature type="domain" description="Cytochrome b/b6 N-terminal region profile" evidence="17">
    <location>
        <begin position="7"/>
        <end position="219"/>
    </location>
</feature>
<dbReference type="FunFam" id="1.20.810.10:FF:000004">
    <property type="entry name" value="Cytochrome b"/>
    <property type="match status" value="1"/>
</dbReference>
<evidence type="ECO:0000256" key="13">
    <source>
        <dbReference type="ARBA" id="ARBA00023136"/>
    </source>
</evidence>
<dbReference type="InterPro" id="IPR009056">
    <property type="entry name" value="Cyt_c-like_dom"/>
</dbReference>
<dbReference type="RefSeq" id="WP_123636898.1">
    <property type="nucleotide sequence ID" value="NZ_RJUK01000001.1"/>
</dbReference>
<evidence type="ECO:0000256" key="12">
    <source>
        <dbReference type="ARBA" id="ARBA00023004"/>
    </source>
</evidence>
<keyword evidence="5 15" id="KW-0813">Transport</keyword>
<dbReference type="PROSITE" id="PS51007">
    <property type="entry name" value="CYTC"/>
    <property type="match status" value="1"/>
</dbReference>
<feature type="transmembrane region" description="Helical" evidence="16">
    <location>
        <begin position="317"/>
        <end position="337"/>
    </location>
</feature>
<evidence type="ECO:0000256" key="2">
    <source>
        <dbReference type="ARBA" id="ARBA00004141"/>
    </source>
</evidence>
<comment type="cofactor">
    <cofactor evidence="15">
        <name>heme b</name>
        <dbReference type="ChEBI" id="CHEBI:60344"/>
    </cofactor>
    <text evidence="15">Binds 2 heme groups non-covalently.</text>
</comment>
<dbReference type="Proteomes" id="UP000273643">
    <property type="component" value="Unassembled WGS sequence"/>
</dbReference>
<evidence type="ECO:0000256" key="8">
    <source>
        <dbReference type="ARBA" id="ARBA00022692"/>
    </source>
</evidence>
<dbReference type="PANTHER" id="PTHR19271">
    <property type="entry name" value="CYTOCHROME B"/>
    <property type="match status" value="1"/>
</dbReference>
<name>A0A3N1NTQ8_9GAMM</name>
<feature type="transmembrane region" description="Helical" evidence="16">
    <location>
        <begin position="442"/>
        <end position="462"/>
    </location>
</feature>
<evidence type="ECO:0000259" key="18">
    <source>
        <dbReference type="PROSITE" id="PS51003"/>
    </source>
</evidence>
<feature type="transmembrane region" description="Helical" evidence="16">
    <location>
        <begin position="293"/>
        <end position="311"/>
    </location>
</feature>
<comment type="cofactor">
    <cofactor evidence="14">
        <name>heme c</name>
        <dbReference type="ChEBI" id="CHEBI:61717"/>
    </cofactor>
    <text evidence="14">Binds 1 heme c group covalently per subunit.</text>
</comment>
<dbReference type="InterPro" id="IPR036909">
    <property type="entry name" value="Cyt_c-like_dom_sf"/>
</dbReference>
<dbReference type="GO" id="GO:0016491">
    <property type="term" value="F:oxidoreductase activity"/>
    <property type="evidence" value="ECO:0007669"/>
    <property type="project" value="InterPro"/>
</dbReference>
<dbReference type="Pfam" id="PF02167">
    <property type="entry name" value="Cytochrom_C1"/>
    <property type="match status" value="1"/>
</dbReference>
<dbReference type="Pfam" id="PF00032">
    <property type="entry name" value="Cytochrom_B_C"/>
    <property type="match status" value="1"/>
</dbReference>
<feature type="transmembrane region" description="Helical" evidence="16">
    <location>
        <begin position="718"/>
        <end position="736"/>
    </location>
</feature>
<evidence type="ECO:0000256" key="11">
    <source>
        <dbReference type="ARBA" id="ARBA00022989"/>
    </source>
</evidence>
<dbReference type="Pfam" id="PF00033">
    <property type="entry name" value="Cytochrome_B"/>
    <property type="match status" value="1"/>
</dbReference>
<keyword evidence="7 15" id="KW-0679">Respiratory chain</keyword>
<dbReference type="InterPro" id="IPR048259">
    <property type="entry name" value="Cytochrome_b_N_euk/bac"/>
</dbReference>
<evidence type="ECO:0000313" key="20">
    <source>
        <dbReference type="EMBL" id="ROQ19553.1"/>
    </source>
</evidence>
<dbReference type="PANTHER" id="PTHR19271:SF16">
    <property type="entry name" value="CYTOCHROME B"/>
    <property type="match status" value="1"/>
</dbReference>
<proteinExistence type="inferred from homology"/>
<dbReference type="SUPFAM" id="SSF81648">
    <property type="entry name" value="a domain/subunit of cytochrome bc1 complex (Ubiquinol-cytochrome c reductase)"/>
    <property type="match status" value="1"/>
</dbReference>
<dbReference type="InterPro" id="IPR005798">
    <property type="entry name" value="Cyt_b/b6_C"/>
</dbReference>
<dbReference type="PROSITE" id="PS51002">
    <property type="entry name" value="CYTB_NTER"/>
    <property type="match status" value="1"/>
</dbReference>
<dbReference type="Gene3D" id="1.20.810.10">
    <property type="entry name" value="Cytochrome Bc1 Complex, Chain C"/>
    <property type="match status" value="1"/>
</dbReference>
<feature type="transmembrane region" description="Helical" evidence="16">
    <location>
        <begin position="380"/>
        <end position="398"/>
    </location>
</feature>
<keyword evidence="12 14" id="KW-0408">Iron</keyword>
<keyword evidence="6 14" id="KW-0349">Heme</keyword>
<reference evidence="20 21" key="1">
    <citation type="submission" date="2018-11" db="EMBL/GenBank/DDBJ databases">
        <title>Genomic Encyclopedia of Type Strains, Phase IV (KMG-IV): sequencing the most valuable type-strain genomes for metagenomic binning, comparative biology and taxonomic classification.</title>
        <authorList>
            <person name="Goeker M."/>
        </authorList>
    </citation>
    <scope>NUCLEOTIDE SEQUENCE [LARGE SCALE GENOMIC DNA]</scope>
    <source>
        <strain evidence="20 21">DSM 16974</strain>
    </source>
</reference>
<comment type="subunit">
    <text evidence="3 15">The main subunits of complex b-c1 are: cytochrome b, cytochrome c1 and the Rieske protein.</text>
</comment>
<dbReference type="PRINTS" id="PR00603">
    <property type="entry name" value="CYTOCHROMEC1"/>
</dbReference>
<dbReference type="SUPFAM" id="SSF46626">
    <property type="entry name" value="Cytochrome c"/>
    <property type="match status" value="1"/>
</dbReference>
<dbReference type="InterPro" id="IPR036150">
    <property type="entry name" value="Cyt_b/b6_C_sf"/>
</dbReference>
<keyword evidence="10 15" id="KW-0249">Electron transport</keyword>
<dbReference type="EMBL" id="RJUK01000001">
    <property type="protein sequence ID" value="ROQ19553.1"/>
    <property type="molecule type" value="Genomic_DNA"/>
</dbReference>
<dbReference type="GO" id="GO:0022904">
    <property type="term" value="P:respiratory electron transport chain"/>
    <property type="evidence" value="ECO:0007669"/>
    <property type="project" value="InterPro"/>
</dbReference>
<dbReference type="GO" id="GO:0016020">
    <property type="term" value="C:membrane"/>
    <property type="evidence" value="ECO:0007669"/>
    <property type="project" value="UniProtKB-SubCell"/>
</dbReference>
<dbReference type="InterPro" id="IPR002326">
    <property type="entry name" value="Cyt_c1"/>
</dbReference>
<feature type="transmembrane region" description="Helical" evidence="16">
    <location>
        <begin position="410"/>
        <end position="430"/>
    </location>
</feature>
<evidence type="ECO:0000256" key="14">
    <source>
        <dbReference type="PIRSR" id="PIRSR602326-1"/>
    </source>
</evidence>
<feature type="transmembrane region" description="Helical" evidence="16">
    <location>
        <begin position="483"/>
        <end position="503"/>
    </location>
</feature>
<feature type="transmembrane region" description="Helical" evidence="16">
    <location>
        <begin position="88"/>
        <end position="109"/>
    </location>
</feature>
<evidence type="ECO:0000256" key="15">
    <source>
        <dbReference type="RuleBase" id="RU003385"/>
    </source>
</evidence>
<comment type="caution">
    <text evidence="20">The sequence shown here is derived from an EMBL/GenBank/DDBJ whole genome shotgun (WGS) entry which is preliminary data.</text>
</comment>
<keyword evidence="11 16" id="KW-1133">Transmembrane helix</keyword>
<feature type="transmembrane region" description="Helical" evidence="16">
    <location>
        <begin position="148"/>
        <end position="166"/>
    </location>
</feature>
<comment type="function">
    <text evidence="1 15">Component of the ubiquinol-cytochrome c reductase complex (complex III or cytochrome b-c1 complex), which is a respiratory chain that generates an electrochemical potential coupled to ATP synthesis.</text>
</comment>
<dbReference type="PROSITE" id="PS51003">
    <property type="entry name" value="CYTB_CTER"/>
    <property type="match status" value="1"/>
</dbReference>
<dbReference type="GO" id="GO:0046872">
    <property type="term" value="F:metal ion binding"/>
    <property type="evidence" value="ECO:0007669"/>
    <property type="project" value="UniProtKB-KW"/>
</dbReference>
<evidence type="ECO:0000256" key="9">
    <source>
        <dbReference type="ARBA" id="ARBA00022723"/>
    </source>
</evidence>
<comment type="subcellular location">
    <subcellularLocation>
        <location evidence="2">Membrane</location>
        <topology evidence="2">Multi-pass membrane protein</topology>
    </subcellularLocation>
</comment>
<organism evidence="20 21">
    <name type="scientific">Marinimicrobium koreense</name>
    <dbReference type="NCBI Taxonomy" id="306545"/>
    <lineage>
        <taxon>Bacteria</taxon>
        <taxon>Pseudomonadati</taxon>
        <taxon>Pseudomonadota</taxon>
        <taxon>Gammaproteobacteria</taxon>
        <taxon>Cellvibrionales</taxon>
        <taxon>Cellvibrionaceae</taxon>
        <taxon>Marinimicrobium</taxon>
    </lineage>
</organism>
<comment type="similarity">
    <text evidence="15">Belongs to the cytochrome b family.</text>
</comment>
<dbReference type="GO" id="GO:0009055">
    <property type="term" value="F:electron transfer activity"/>
    <property type="evidence" value="ECO:0007669"/>
    <property type="project" value="InterPro"/>
</dbReference>
<evidence type="ECO:0000256" key="1">
    <source>
        <dbReference type="ARBA" id="ARBA00002444"/>
    </source>
</evidence>
<evidence type="ECO:0000256" key="3">
    <source>
        <dbReference type="ARBA" id="ARBA00011649"/>
    </source>
</evidence>
<accession>A0A3N1NTQ8</accession>
<sequence length="745" mass="84054">MNWLTGLWQWVDQRLPVQRAWDTHMGNYYAPKNFNFWYFFGVLSLLVLVNQLVTGIWLTMNYTPTAEGAFASVEYIMRDVEYGWILRYMHSTGASAFFVVVYLHMFRGLMYGSYKAPRELVWIFGMTIYLVLMAEAFMGYVLPWGQMSYWGAQVIVSLFGAIPVIGEDLVQWIRGDYLISGITLNRFFALHVVALPIVLLGLVVLHILALHEVGSNNPDGVDIKKNKDENGIPKDGVQFHPYYTVHDLVGITVFLFAFCFVMFFMPEMGGFFLEYANFEEANNLKTPEHIAPVWYFTPFYAILRAVTIEIGPLSAKFLGLIAMGAAIAILFVLPWLDRAKARSMRYKGHIPRVMLMVFAAMFVVLGYLGVKSPTTGRTVLSQLATVFYFAYFITMPIWTSSRPPEQRSQIARVLSFAICWGFALIFLVMALNGITGDSDVPVFLRLFGLVLAAVFAVLPWLADRDSEHPVPERVQMKGLPLRLVLGGLALFAVLVVVPIKAVGAGAGGCGSIPCDIMEPDLDNKESLQRGAKYFVNYCMGCHSAKFSRYERVADDLGIPHDVARNNLIFGDQEIGSLMTTSMTKEQGKQWFGVQPPDLTLVARSRNPEWLYTYLRNFYKDESRPFGVNNRVFENVGMPHVMLDLQGLLECSAGPQLDSHGHIVRDSAGNPVMDEECGSLVEGDIEGSLSQEEFDQVIYDLVNFLEYLGEPAAMDRERVGIFVLLFLSVLFVFAYLLNREYWKGIH</sequence>
<gene>
    <name evidence="20" type="ORF">EDC38_0137</name>
</gene>
<feature type="transmembrane region" description="Helical" evidence="16">
    <location>
        <begin position="187"/>
        <end position="209"/>
    </location>
</feature>
<evidence type="ECO:0000256" key="6">
    <source>
        <dbReference type="ARBA" id="ARBA00022617"/>
    </source>
</evidence>
<dbReference type="OrthoDB" id="9804503at2"/>
<evidence type="ECO:0000259" key="19">
    <source>
        <dbReference type="PROSITE" id="PS51007"/>
    </source>
</evidence>